<evidence type="ECO:0000313" key="2">
    <source>
        <dbReference type="Proteomes" id="UP001150581"/>
    </source>
</evidence>
<reference evidence="1" key="1">
    <citation type="submission" date="2022-07" db="EMBL/GenBank/DDBJ databases">
        <title>Phylogenomic reconstructions and comparative analyses of Kickxellomycotina fungi.</title>
        <authorList>
            <person name="Reynolds N.K."/>
            <person name="Stajich J.E."/>
            <person name="Barry K."/>
            <person name="Grigoriev I.V."/>
            <person name="Crous P."/>
            <person name="Smith M.E."/>
        </authorList>
    </citation>
    <scope>NUCLEOTIDE SEQUENCE</scope>
    <source>
        <strain evidence="1">Benny 63K</strain>
    </source>
</reference>
<name>A0ACC1HVC2_9FUNG</name>
<accession>A0ACC1HVC2</accession>
<evidence type="ECO:0000313" key="1">
    <source>
        <dbReference type="EMBL" id="KAJ1876699.1"/>
    </source>
</evidence>
<feature type="non-terminal residue" evidence="1">
    <location>
        <position position="52"/>
    </location>
</feature>
<protein>
    <submittedName>
        <fullName evidence="1">Uncharacterized protein</fullName>
    </submittedName>
</protein>
<sequence>MAVKRKLDSDDECELDDEPCPMQALKTKAVNTGRQIDVASKTQMLLLFGQQL</sequence>
<organism evidence="1 2">
    <name type="scientific">Kickxella alabastrina</name>
    <dbReference type="NCBI Taxonomy" id="61397"/>
    <lineage>
        <taxon>Eukaryota</taxon>
        <taxon>Fungi</taxon>
        <taxon>Fungi incertae sedis</taxon>
        <taxon>Zoopagomycota</taxon>
        <taxon>Kickxellomycotina</taxon>
        <taxon>Kickxellomycetes</taxon>
        <taxon>Kickxellales</taxon>
        <taxon>Kickxellaceae</taxon>
        <taxon>Kickxella</taxon>
    </lineage>
</organism>
<gene>
    <name evidence="1" type="ORF">LPJ66_012260</name>
</gene>
<dbReference type="EMBL" id="JANBPG010004362">
    <property type="protein sequence ID" value="KAJ1876699.1"/>
    <property type="molecule type" value="Genomic_DNA"/>
</dbReference>
<comment type="caution">
    <text evidence="1">The sequence shown here is derived from an EMBL/GenBank/DDBJ whole genome shotgun (WGS) entry which is preliminary data.</text>
</comment>
<dbReference type="Proteomes" id="UP001150581">
    <property type="component" value="Unassembled WGS sequence"/>
</dbReference>
<proteinExistence type="predicted"/>
<keyword evidence="2" id="KW-1185">Reference proteome</keyword>